<protein>
    <recommendedName>
        <fullName evidence="8">Integral membrane bound transporter domain-containing protein</fullName>
    </recommendedName>
</protein>
<feature type="compositionally biased region" description="Low complexity" evidence="6">
    <location>
        <begin position="436"/>
        <end position="448"/>
    </location>
</feature>
<dbReference type="PANTHER" id="PTHR30509">
    <property type="entry name" value="P-HYDROXYBENZOIC ACID EFFLUX PUMP SUBUNIT-RELATED"/>
    <property type="match status" value="1"/>
</dbReference>
<keyword evidence="5 7" id="KW-0472">Membrane</keyword>
<comment type="caution">
    <text evidence="9">The sequence shown here is derived from an EMBL/GenBank/DDBJ whole genome shotgun (WGS) entry which is preliminary data.</text>
</comment>
<dbReference type="AlphaFoldDB" id="A0A835BNX7"/>
<evidence type="ECO:0000256" key="5">
    <source>
        <dbReference type="ARBA" id="ARBA00023136"/>
    </source>
</evidence>
<evidence type="ECO:0000256" key="2">
    <source>
        <dbReference type="ARBA" id="ARBA00022475"/>
    </source>
</evidence>
<feature type="transmembrane region" description="Helical" evidence="7">
    <location>
        <begin position="49"/>
        <end position="70"/>
    </location>
</feature>
<dbReference type="OrthoDB" id="68611at2759"/>
<dbReference type="EMBL" id="JACEFO010001765">
    <property type="protein sequence ID" value="KAF8706946.1"/>
    <property type="molecule type" value="Genomic_DNA"/>
</dbReference>
<accession>A0A835BNX7</accession>
<dbReference type="InterPro" id="IPR049453">
    <property type="entry name" value="Memb_transporter_dom"/>
</dbReference>
<evidence type="ECO:0000256" key="4">
    <source>
        <dbReference type="ARBA" id="ARBA00022989"/>
    </source>
</evidence>
<feature type="region of interest" description="Disordered" evidence="6">
    <location>
        <begin position="422"/>
        <end position="456"/>
    </location>
</feature>
<dbReference type="Pfam" id="PF13515">
    <property type="entry name" value="FUSC_2"/>
    <property type="match status" value="1"/>
</dbReference>
<feature type="domain" description="Integral membrane bound transporter" evidence="8">
    <location>
        <begin position="485"/>
        <end position="613"/>
    </location>
</feature>
<proteinExistence type="predicted"/>
<evidence type="ECO:0000313" key="9">
    <source>
        <dbReference type="EMBL" id="KAF8706946.1"/>
    </source>
</evidence>
<keyword evidence="2" id="KW-1003">Cell membrane</keyword>
<evidence type="ECO:0000259" key="8">
    <source>
        <dbReference type="Pfam" id="PF13515"/>
    </source>
</evidence>
<sequence>MVPTSTRTTQQLELAIPISSRQVRRRDAADDEQQADNTMVMGAKRWRSSLWSGLRAALACTIVGVVSLYAPDTVRRHITFPAFSYVVTVIIVTDATLGTALRGAVSAVQATLMGAAPSVVALWLAHRTGATESVLATSAVVALTAFAVALPESVGPVAKRIALGQIIIIYVARFQQGEQPTRGFALVHPANVVACTALGVAAALLAVLLPWPRMATREARDKTRAYRELAAERVRVMVHAIIVASSDEAACSRQRRWQMAACMSEAKRLASASAALLHRIKAIKEDVQWERGAVEESMVVEMPLKGMQMALAMVIKTMEEDKECYCKLLQEHHAEIMATRDQIRLALLLEPNKHCAGFCGSTAASSSSWVVGNKLLCSQQQHLAPCLFLFSLYQLRAAAAAAGLLLANNNAGDVNKKIAPAAQEPSSLDLDDDDSPPSSRAGAAGDAPDGQEEKAAVTTPTTTCGCGGGLQRLVAAAKCGLSLGLAVLLGLLFSNDHGFWSGLIVATTITAGRESTWAVATARAHGTALGSIYGALGCVLMLQQQLPFRLVALVPWMVLAAFLKRSRAYGPAGGVAAALSAIIIMGRRYDEPPMAFTMARLVETFIGISCAVVADVLFQPGARPSVKAREQLTRCIATLARCFTTSVVDDPPPPELLLQQQLALLGKSVAEADSEPTYLWLPPFPAACYEKIQDSLGRMAQLLQLYHQAARLVSCLQVHEQRRFSSLVSTSLGHCLRMLQAPPSSSLDHHQEAIKDDDLEAAGNAMMTSSSSCCCCKDDDDEEVVGAFLAHAGEAAGLLLDSDDDQGQTEGEEDTGLLLCSLGSMGQCMREIIREARQLEAHVIDLIKQPATSLTK</sequence>
<dbReference type="Gramene" id="Dexi3B01G0000020.1">
    <property type="protein sequence ID" value="Dexi3B01G0000020.1:cds"/>
    <property type="gene ID" value="Dexi3B01G0000020"/>
</dbReference>
<feature type="transmembrane region" description="Helical" evidence="7">
    <location>
        <begin position="186"/>
        <end position="211"/>
    </location>
</feature>
<gene>
    <name evidence="9" type="ORF">HU200_030554</name>
</gene>
<keyword evidence="10" id="KW-1185">Reference proteome</keyword>
<reference evidence="9" key="1">
    <citation type="submission" date="2020-07" db="EMBL/GenBank/DDBJ databases">
        <title>Genome sequence and genetic diversity analysis of an under-domesticated orphan crop, white fonio (Digitaria exilis).</title>
        <authorList>
            <person name="Bennetzen J.L."/>
            <person name="Chen S."/>
            <person name="Ma X."/>
            <person name="Wang X."/>
            <person name="Yssel A.E.J."/>
            <person name="Chaluvadi S.R."/>
            <person name="Johnson M."/>
            <person name="Gangashetty P."/>
            <person name="Hamidou F."/>
            <person name="Sanogo M.D."/>
            <person name="Zwaenepoel A."/>
            <person name="Wallace J."/>
            <person name="Van De Peer Y."/>
            <person name="Van Deynze A."/>
        </authorList>
    </citation>
    <scope>NUCLEOTIDE SEQUENCE</scope>
    <source>
        <tissue evidence="9">Leaves</tissue>
    </source>
</reference>
<dbReference type="PANTHER" id="PTHR30509:SF9">
    <property type="entry name" value="MULTIDRUG RESISTANCE PROTEIN MDTO"/>
    <property type="match status" value="1"/>
</dbReference>
<evidence type="ECO:0000256" key="1">
    <source>
        <dbReference type="ARBA" id="ARBA00004651"/>
    </source>
</evidence>
<keyword evidence="4 7" id="KW-1133">Transmembrane helix</keyword>
<keyword evidence="3 7" id="KW-0812">Transmembrane</keyword>
<organism evidence="9 10">
    <name type="scientific">Digitaria exilis</name>
    <dbReference type="NCBI Taxonomy" id="1010633"/>
    <lineage>
        <taxon>Eukaryota</taxon>
        <taxon>Viridiplantae</taxon>
        <taxon>Streptophyta</taxon>
        <taxon>Embryophyta</taxon>
        <taxon>Tracheophyta</taxon>
        <taxon>Spermatophyta</taxon>
        <taxon>Magnoliopsida</taxon>
        <taxon>Liliopsida</taxon>
        <taxon>Poales</taxon>
        <taxon>Poaceae</taxon>
        <taxon>PACMAD clade</taxon>
        <taxon>Panicoideae</taxon>
        <taxon>Panicodae</taxon>
        <taxon>Paniceae</taxon>
        <taxon>Anthephorinae</taxon>
        <taxon>Digitaria</taxon>
    </lineage>
</organism>
<evidence type="ECO:0000256" key="6">
    <source>
        <dbReference type="SAM" id="MobiDB-lite"/>
    </source>
</evidence>
<evidence type="ECO:0000256" key="3">
    <source>
        <dbReference type="ARBA" id="ARBA00022692"/>
    </source>
</evidence>
<comment type="subcellular location">
    <subcellularLocation>
        <location evidence="1">Cell membrane</location>
        <topology evidence="1">Multi-pass membrane protein</topology>
    </subcellularLocation>
</comment>
<feature type="transmembrane region" description="Helical" evidence="7">
    <location>
        <begin position="82"/>
        <end position="101"/>
    </location>
</feature>
<name>A0A835BNX7_9POAL</name>
<evidence type="ECO:0000313" key="10">
    <source>
        <dbReference type="Proteomes" id="UP000636709"/>
    </source>
</evidence>
<dbReference type="Proteomes" id="UP000636709">
    <property type="component" value="Unassembled WGS sequence"/>
</dbReference>
<evidence type="ECO:0000256" key="7">
    <source>
        <dbReference type="SAM" id="Phobius"/>
    </source>
</evidence>
<dbReference type="GO" id="GO:0005886">
    <property type="term" value="C:plasma membrane"/>
    <property type="evidence" value="ECO:0007669"/>
    <property type="project" value="UniProtKB-SubCell"/>
</dbReference>